<dbReference type="InterPro" id="IPR021427">
    <property type="entry name" value="DUF3077"/>
</dbReference>
<sequence length="98" mass="10719">MAANSNDRRSFTMLKPVPLHPKTTIAASSYHKFFTVKPGLDVMDVMEHASTLLDTALDAARDIAMEGDDNKHWAVVYLLESTLALVNASVSGMLEAKQ</sequence>
<evidence type="ECO:0000313" key="1">
    <source>
        <dbReference type="EMBL" id="TXI34773.1"/>
    </source>
</evidence>
<dbReference type="Proteomes" id="UP000321110">
    <property type="component" value="Unassembled WGS sequence"/>
</dbReference>
<accession>A0A5C7WCE0</accession>
<dbReference type="Pfam" id="PF11275">
    <property type="entry name" value="DUF3077"/>
    <property type="match status" value="1"/>
</dbReference>
<name>A0A5C7WCE0_AQUAC</name>
<dbReference type="AlphaFoldDB" id="A0A5C7WCE0"/>
<proteinExistence type="predicted"/>
<gene>
    <name evidence="1" type="ORF">E6Q69_03230</name>
</gene>
<organism evidence="1 2">
    <name type="scientific">Aquipseudomonas alcaligenes</name>
    <name type="common">Pseudomonas alcaligenes</name>
    <dbReference type="NCBI Taxonomy" id="43263"/>
    <lineage>
        <taxon>Bacteria</taxon>
        <taxon>Pseudomonadati</taxon>
        <taxon>Pseudomonadota</taxon>
        <taxon>Gammaproteobacteria</taxon>
        <taxon>Pseudomonadales</taxon>
        <taxon>Pseudomonadaceae</taxon>
        <taxon>Aquipseudomonas</taxon>
    </lineage>
</organism>
<dbReference type="EMBL" id="SSFO01000057">
    <property type="protein sequence ID" value="TXI34773.1"/>
    <property type="molecule type" value="Genomic_DNA"/>
</dbReference>
<reference evidence="1 2" key="1">
    <citation type="submission" date="2018-09" db="EMBL/GenBank/DDBJ databases">
        <title>Metagenome Assembled Genomes from an Advanced Water Purification Facility.</title>
        <authorList>
            <person name="Stamps B.W."/>
            <person name="Spear J.R."/>
        </authorList>
    </citation>
    <scope>NUCLEOTIDE SEQUENCE [LARGE SCALE GENOMIC DNA]</scope>
    <source>
        <strain evidence="1">Bin_52_1</strain>
    </source>
</reference>
<evidence type="ECO:0000313" key="2">
    <source>
        <dbReference type="Proteomes" id="UP000321110"/>
    </source>
</evidence>
<comment type="caution">
    <text evidence="1">The sequence shown here is derived from an EMBL/GenBank/DDBJ whole genome shotgun (WGS) entry which is preliminary data.</text>
</comment>
<protein>
    <submittedName>
        <fullName evidence="1">DUF3077 domain-containing protein</fullName>
    </submittedName>
</protein>